<dbReference type="AlphaFoldDB" id="A0AAV7HVZ9"/>
<feature type="transmembrane region" description="Helical" evidence="1">
    <location>
        <begin position="92"/>
        <end position="111"/>
    </location>
</feature>
<sequence length="159" mass="17557">MDRLEVEATKNCRRVTGAPELLKSSFDEDLMVSYTISRRDDARPPVSQAPSALISPHILSTSTVLLVYFYSIHKLGLFPTAGVHSAQYGVCYMVYYIAGPGDVAIALVVLIKASVRVESQQLTKPAKTASNQIEKEQYTHLKYSILLLVVALFNATDFC</sequence>
<name>A0AAV7HVZ9_COTGL</name>
<dbReference type="EMBL" id="JAHXZJ010001864">
    <property type="protein sequence ID" value="KAH0549213.1"/>
    <property type="molecule type" value="Genomic_DNA"/>
</dbReference>
<evidence type="ECO:0000256" key="1">
    <source>
        <dbReference type="SAM" id="Phobius"/>
    </source>
</evidence>
<keyword evidence="1" id="KW-1133">Transmembrane helix</keyword>
<feature type="transmembrane region" description="Helical" evidence="1">
    <location>
        <begin position="53"/>
        <end position="72"/>
    </location>
</feature>
<keyword evidence="1" id="KW-0812">Transmembrane</keyword>
<gene>
    <name evidence="2" type="ORF">KQX54_007044</name>
</gene>
<dbReference type="Proteomes" id="UP000826195">
    <property type="component" value="Unassembled WGS sequence"/>
</dbReference>
<evidence type="ECO:0000313" key="2">
    <source>
        <dbReference type="EMBL" id="KAH0549213.1"/>
    </source>
</evidence>
<protein>
    <submittedName>
        <fullName evidence="2">Uncharacterized protein</fullName>
    </submittedName>
</protein>
<comment type="caution">
    <text evidence="2">The sequence shown here is derived from an EMBL/GenBank/DDBJ whole genome shotgun (WGS) entry which is preliminary data.</text>
</comment>
<evidence type="ECO:0000313" key="3">
    <source>
        <dbReference type="Proteomes" id="UP000826195"/>
    </source>
</evidence>
<keyword evidence="1" id="KW-0472">Membrane</keyword>
<organism evidence="2 3">
    <name type="scientific">Cotesia glomerata</name>
    <name type="common">Lepidopteran parasitic wasp</name>
    <name type="synonym">Apanteles glomeratus</name>
    <dbReference type="NCBI Taxonomy" id="32391"/>
    <lineage>
        <taxon>Eukaryota</taxon>
        <taxon>Metazoa</taxon>
        <taxon>Ecdysozoa</taxon>
        <taxon>Arthropoda</taxon>
        <taxon>Hexapoda</taxon>
        <taxon>Insecta</taxon>
        <taxon>Pterygota</taxon>
        <taxon>Neoptera</taxon>
        <taxon>Endopterygota</taxon>
        <taxon>Hymenoptera</taxon>
        <taxon>Apocrita</taxon>
        <taxon>Ichneumonoidea</taxon>
        <taxon>Braconidae</taxon>
        <taxon>Microgastrinae</taxon>
        <taxon>Cotesia</taxon>
    </lineage>
</organism>
<accession>A0AAV7HVZ9</accession>
<proteinExistence type="predicted"/>
<keyword evidence="3" id="KW-1185">Reference proteome</keyword>
<reference evidence="2 3" key="1">
    <citation type="journal article" date="2021" name="J. Hered.">
        <title>A chromosome-level genome assembly of the parasitoid wasp, Cotesia glomerata (Hymenoptera: Braconidae).</title>
        <authorList>
            <person name="Pinto B.J."/>
            <person name="Weis J.J."/>
            <person name="Gamble T."/>
            <person name="Ode P.J."/>
            <person name="Paul R."/>
            <person name="Zaspel J.M."/>
        </authorList>
    </citation>
    <scope>NUCLEOTIDE SEQUENCE [LARGE SCALE GENOMIC DNA]</scope>
    <source>
        <strain evidence="2">CgM1</strain>
    </source>
</reference>